<evidence type="ECO:0000313" key="1">
    <source>
        <dbReference type="EMBL" id="EAY29299.1"/>
    </source>
</evidence>
<dbReference type="Proteomes" id="UP000004095">
    <property type="component" value="Unassembled WGS sequence"/>
</dbReference>
<proteinExistence type="predicted"/>
<accession>A1ZJJ6</accession>
<sequence>MFLGRLQAVYPLVLSVFITWRAAPKNLDHSTIARLYIPIGSKNCLHGNIISVHTGIKKATSDEVAFLCFNLKPIKNYCNIFKKTTTYKKGEISKSSGGGFSK</sequence>
<dbReference type="EMBL" id="AAWS01000011">
    <property type="protein sequence ID" value="EAY29299.1"/>
    <property type="molecule type" value="Genomic_DNA"/>
</dbReference>
<comment type="caution">
    <text evidence="1">The sequence shown here is derived from an EMBL/GenBank/DDBJ whole genome shotgun (WGS) entry which is preliminary data.</text>
</comment>
<keyword evidence="2" id="KW-1185">Reference proteome</keyword>
<dbReference type="AlphaFoldDB" id="A1ZJJ6"/>
<protein>
    <submittedName>
        <fullName evidence="1">Uncharacterized protein</fullName>
    </submittedName>
</protein>
<name>A1ZJJ6_MICM2</name>
<organism evidence="1 2">
    <name type="scientific">Microscilla marina ATCC 23134</name>
    <dbReference type="NCBI Taxonomy" id="313606"/>
    <lineage>
        <taxon>Bacteria</taxon>
        <taxon>Pseudomonadati</taxon>
        <taxon>Bacteroidota</taxon>
        <taxon>Cytophagia</taxon>
        <taxon>Cytophagales</taxon>
        <taxon>Microscillaceae</taxon>
        <taxon>Microscilla</taxon>
    </lineage>
</organism>
<gene>
    <name evidence="1" type="ORF">M23134_01353</name>
</gene>
<reference evidence="1 2" key="1">
    <citation type="submission" date="2007-01" db="EMBL/GenBank/DDBJ databases">
        <authorList>
            <person name="Haygood M."/>
            <person name="Podell S."/>
            <person name="Anderson C."/>
            <person name="Hopkinson B."/>
            <person name="Roe K."/>
            <person name="Barbeau K."/>
            <person name="Gaasterland T."/>
            <person name="Ferriera S."/>
            <person name="Johnson J."/>
            <person name="Kravitz S."/>
            <person name="Beeson K."/>
            <person name="Sutton G."/>
            <person name="Rogers Y.-H."/>
            <person name="Friedman R."/>
            <person name="Frazier M."/>
            <person name="Venter J.C."/>
        </authorList>
    </citation>
    <scope>NUCLEOTIDE SEQUENCE [LARGE SCALE GENOMIC DNA]</scope>
    <source>
        <strain evidence="1 2">ATCC 23134</strain>
    </source>
</reference>
<evidence type="ECO:0000313" key="2">
    <source>
        <dbReference type="Proteomes" id="UP000004095"/>
    </source>
</evidence>